<dbReference type="InterPro" id="IPR014948">
    <property type="entry name" value="BrxA"/>
</dbReference>
<name>A0A932CRW8_UNCTE</name>
<proteinExistence type="predicted"/>
<organism evidence="1 2">
    <name type="scientific">Tectimicrobiota bacterium</name>
    <dbReference type="NCBI Taxonomy" id="2528274"/>
    <lineage>
        <taxon>Bacteria</taxon>
        <taxon>Pseudomonadati</taxon>
        <taxon>Nitrospinota/Tectimicrobiota group</taxon>
        <taxon>Candidatus Tectimicrobiota</taxon>
    </lineage>
</organism>
<dbReference type="EMBL" id="JACPRF010000431">
    <property type="protein sequence ID" value="MBI2878016.1"/>
    <property type="molecule type" value="Genomic_DNA"/>
</dbReference>
<dbReference type="InterPro" id="IPR023137">
    <property type="entry name" value="BrxA_sf"/>
</dbReference>
<protein>
    <submittedName>
        <fullName evidence="1">DUF1819 family protein</fullName>
    </submittedName>
</protein>
<reference evidence="1" key="1">
    <citation type="submission" date="2020-07" db="EMBL/GenBank/DDBJ databases">
        <title>Huge and variable diversity of episymbiotic CPR bacteria and DPANN archaea in groundwater ecosystems.</title>
        <authorList>
            <person name="He C.Y."/>
            <person name="Keren R."/>
            <person name="Whittaker M."/>
            <person name="Farag I.F."/>
            <person name="Doudna J."/>
            <person name="Cate J.H.D."/>
            <person name="Banfield J.F."/>
        </authorList>
    </citation>
    <scope>NUCLEOTIDE SEQUENCE</scope>
    <source>
        <strain evidence="1">NC_groundwater_672_Ag_B-0.1um_62_36</strain>
    </source>
</reference>
<sequence>MRYKADITAGALKVPESRIIADLLLRGVEEEGWKEAMIRQNVLQARNPATASRLTRLLRGRLALMDADLWTLVRDGSCMVAGHAVLAAAIKHSPLLGDFLDLVVREQYRLFRPSLSNALWE</sequence>
<evidence type="ECO:0000313" key="1">
    <source>
        <dbReference type="EMBL" id="MBI2878016.1"/>
    </source>
</evidence>
<gene>
    <name evidence="1" type="ORF">HYY20_14155</name>
</gene>
<comment type="caution">
    <text evidence="1">The sequence shown here is derived from an EMBL/GenBank/DDBJ whole genome shotgun (WGS) entry which is preliminary data.</text>
</comment>
<feature type="non-terminal residue" evidence="1">
    <location>
        <position position="121"/>
    </location>
</feature>
<dbReference type="AlphaFoldDB" id="A0A932CRW8"/>
<dbReference type="Proteomes" id="UP000769766">
    <property type="component" value="Unassembled WGS sequence"/>
</dbReference>
<dbReference type="Gene3D" id="1.10.3540.10">
    <property type="entry name" value="uncharacterized protein from magnetospirillum magneticum domain"/>
    <property type="match status" value="1"/>
</dbReference>
<accession>A0A932CRW8</accession>
<dbReference type="Pfam" id="PF08849">
    <property type="entry name" value="BrxA"/>
    <property type="match status" value="1"/>
</dbReference>
<evidence type="ECO:0000313" key="2">
    <source>
        <dbReference type="Proteomes" id="UP000769766"/>
    </source>
</evidence>